<feature type="compositionally biased region" description="Polar residues" evidence="1">
    <location>
        <begin position="178"/>
        <end position="192"/>
    </location>
</feature>
<gene>
    <name evidence="2" type="ORF">FAP39_01470</name>
</gene>
<proteinExistence type="predicted"/>
<reference evidence="2 3" key="1">
    <citation type="submission" date="2019-04" db="EMBL/GenBank/DDBJ databases">
        <title>Genome sequence of Pelagicola litoralis CL-ES2.</title>
        <authorList>
            <person name="Cao J."/>
        </authorList>
    </citation>
    <scope>NUCLEOTIDE SEQUENCE [LARGE SCALE GENOMIC DNA]</scope>
    <source>
        <strain evidence="2 3">CL-ES2</strain>
    </source>
</reference>
<dbReference type="OrthoDB" id="7161229at2"/>
<dbReference type="Gene3D" id="3.30.1150.10">
    <property type="match status" value="1"/>
</dbReference>
<accession>A0A4U7N9A5</accession>
<protein>
    <submittedName>
        <fullName evidence="2">Energy transducer TonB</fullName>
    </submittedName>
</protein>
<feature type="compositionally biased region" description="Basic and acidic residues" evidence="1">
    <location>
        <begin position="146"/>
        <end position="158"/>
    </location>
</feature>
<dbReference type="AlphaFoldDB" id="A0A4U7N9A5"/>
<feature type="region of interest" description="Disordered" evidence="1">
    <location>
        <begin position="61"/>
        <end position="204"/>
    </location>
</feature>
<feature type="region of interest" description="Disordered" evidence="1">
    <location>
        <begin position="218"/>
        <end position="242"/>
    </location>
</feature>
<dbReference type="RefSeq" id="WP_138014586.1">
    <property type="nucleotide sequence ID" value="NZ_SULI01000001.1"/>
</dbReference>
<evidence type="ECO:0000313" key="3">
    <source>
        <dbReference type="Proteomes" id="UP000306575"/>
    </source>
</evidence>
<feature type="compositionally biased region" description="Polar residues" evidence="1">
    <location>
        <begin position="80"/>
        <end position="91"/>
    </location>
</feature>
<dbReference type="SUPFAM" id="SSF74653">
    <property type="entry name" value="TolA/TonB C-terminal domain"/>
    <property type="match status" value="1"/>
</dbReference>
<dbReference type="EMBL" id="SULI01000001">
    <property type="protein sequence ID" value="TKZ22570.1"/>
    <property type="molecule type" value="Genomic_DNA"/>
</dbReference>
<sequence length="366" mass="38394">MAATAATAEVTVHIGHYISGAGHVGLIGLVFFGGVFQSDPPPFEVTGVSVVTTEEFDALRAGEHSPLPNTDVDIPVAPNLSDTAPDMTSSVDPDLDQGAPDATENAPPDETPDLSDLTAPQPSEVTDTSPTLAPPEPEMAVLIPRDTTRPMARPETRVAPDPVAAPEPDTKIDDIQRDATTPDQSASETVQDAQEATAPEAATTEIVTEAKEQVALAPRASVRPVLRPPQRTRADTSNKAKAGADAAVAAALAEEAAAPSGPPLTRGEKDALRVSVQNCWVVDVGSQAANVTVTVAVTLDQEGKVAGPVTMLEASGGDDQAIQTAFGAARRAVLRCQRGGYKLPIEKYDHWREIEITFNPEKMRLK</sequence>
<feature type="compositionally biased region" description="Low complexity" evidence="1">
    <location>
        <begin position="193"/>
        <end position="204"/>
    </location>
</feature>
<keyword evidence="3" id="KW-1185">Reference proteome</keyword>
<organism evidence="2 3">
    <name type="scientific">Shimia litoralis</name>
    <dbReference type="NCBI Taxonomy" id="420403"/>
    <lineage>
        <taxon>Bacteria</taxon>
        <taxon>Pseudomonadati</taxon>
        <taxon>Pseudomonadota</taxon>
        <taxon>Alphaproteobacteria</taxon>
        <taxon>Rhodobacterales</taxon>
        <taxon>Roseobacteraceae</taxon>
    </lineage>
</organism>
<feature type="compositionally biased region" description="Polar residues" evidence="1">
    <location>
        <begin position="118"/>
        <end position="131"/>
    </location>
</feature>
<comment type="caution">
    <text evidence="2">The sequence shown here is derived from an EMBL/GenBank/DDBJ whole genome shotgun (WGS) entry which is preliminary data.</text>
</comment>
<evidence type="ECO:0000256" key="1">
    <source>
        <dbReference type="SAM" id="MobiDB-lite"/>
    </source>
</evidence>
<feature type="compositionally biased region" description="Basic and acidic residues" evidence="1">
    <location>
        <begin position="168"/>
        <end position="177"/>
    </location>
</feature>
<dbReference type="Proteomes" id="UP000306575">
    <property type="component" value="Unassembled WGS sequence"/>
</dbReference>
<evidence type="ECO:0000313" key="2">
    <source>
        <dbReference type="EMBL" id="TKZ22570.1"/>
    </source>
</evidence>
<name>A0A4U7N9A5_9RHOB</name>